<dbReference type="AlphaFoldDB" id="A0A182W099"/>
<dbReference type="Proteomes" id="UP000075920">
    <property type="component" value="Unassembled WGS sequence"/>
</dbReference>
<sequence length="237" mass="27345">STAFRRNDRAGTHAHRLTHETGIEFWAQLIAYTGCPHVVLLDSFGFFANRPTLVRQLFARLTVGGVRVSVRSHLRADERIPLATHRLAIIVPIVMKPSKVVTEELENLFGQIAHESYFDEFYQWMFLFVSAHEKSVLYALHHLPIQADSSVWCVLVEAHPFDHPIHLERKMMPIERFVRRMQMITAHPETPNRTMVTLTLPSRHTSDRAAAVWQLYRLETRTKTIDVVVELLGRYGA</sequence>
<reference evidence="1" key="2">
    <citation type="submission" date="2020-05" db="UniProtKB">
        <authorList>
            <consortium name="EnsemblMetazoa"/>
        </authorList>
    </citation>
    <scope>IDENTIFICATION</scope>
    <source>
        <strain evidence="1">MINIMUS1</strain>
    </source>
</reference>
<dbReference type="VEuPathDB" id="VectorBase:AMIN003756"/>
<evidence type="ECO:0000313" key="1">
    <source>
        <dbReference type="EnsemblMetazoa" id="AMIN003756-PA"/>
    </source>
</evidence>
<proteinExistence type="predicted"/>
<organism evidence="1 2">
    <name type="scientific">Anopheles minimus</name>
    <dbReference type="NCBI Taxonomy" id="112268"/>
    <lineage>
        <taxon>Eukaryota</taxon>
        <taxon>Metazoa</taxon>
        <taxon>Ecdysozoa</taxon>
        <taxon>Arthropoda</taxon>
        <taxon>Hexapoda</taxon>
        <taxon>Insecta</taxon>
        <taxon>Pterygota</taxon>
        <taxon>Neoptera</taxon>
        <taxon>Endopterygota</taxon>
        <taxon>Diptera</taxon>
        <taxon>Nematocera</taxon>
        <taxon>Culicoidea</taxon>
        <taxon>Culicidae</taxon>
        <taxon>Anophelinae</taxon>
        <taxon>Anopheles</taxon>
    </lineage>
</organism>
<protein>
    <submittedName>
        <fullName evidence="1">Uncharacterized protein</fullName>
    </submittedName>
</protein>
<name>A0A182W099_9DIPT</name>
<dbReference type="EnsemblMetazoa" id="AMIN003756-RA">
    <property type="protein sequence ID" value="AMIN003756-PA"/>
    <property type="gene ID" value="AMIN003756"/>
</dbReference>
<reference evidence="2" key="1">
    <citation type="submission" date="2013-03" db="EMBL/GenBank/DDBJ databases">
        <title>The Genome Sequence of Anopheles minimus MINIMUS1.</title>
        <authorList>
            <consortium name="The Broad Institute Genomics Platform"/>
            <person name="Neafsey D.E."/>
            <person name="Walton C."/>
            <person name="Walker B."/>
            <person name="Young S.K."/>
            <person name="Zeng Q."/>
            <person name="Gargeya S."/>
            <person name="Fitzgerald M."/>
            <person name="Haas B."/>
            <person name="Abouelleil A."/>
            <person name="Allen A.W."/>
            <person name="Alvarado L."/>
            <person name="Arachchi H.M."/>
            <person name="Berlin A.M."/>
            <person name="Chapman S.B."/>
            <person name="Gainer-Dewar J."/>
            <person name="Goldberg J."/>
            <person name="Griggs A."/>
            <person name="Gujja S."/>
            <person name="Hansen M."/>
            <person name="Howarth C."/>
            <person name="Imamovic A."/>
            <person name="Ireland A."/>
            <person name="Larimer J."/>
            <person name="McCowan C."/>
            <person name="Murphy C."/>
            <person name="Pearson M."/>
            <person name="Poon T.W."/>
            <person name="Priest M."/>
            <person name="Roberts A."/>
            <person name="Saif S."/>
            <person name="Shea T."/>
            <person name="Sisk P."/>
            <person name="Sykes S."/>
            <person name="Wortman J."/>
            <person name="Nusbaum C."/>
            <person name="Birren B."/>
        </authorList>
    </citation>
    <scope>NUCLEOTIDE SEQUENCE [LARGE SCALE GENOMIC DNA]</scope>
    <source>
        <strain evidence="2">MINIMUS1</strain>
    </source>
</reference>
<evidence type="ECO:0000313" key="2">
    <source>
        <dbReference type="Proteomes" id="UP000075920"/>
    </source>
</evidence>
<keyword evidence="2" id="KW-1185">Reference proteome</keyword>
<accession>A0A182W099</accession>